<dbReference type="InterPro" id="IPR002683">
    <property type="entry name" value="PsbP_C"/>
</dbReference>
<evidence type="ECO:0000256" key="1">
    <source>
        <dbReference type="SAM" id="MobiDB-lite"/>
    </source>
</evidence>
<dbReference type="OrthoDB" id="496416at2759"/>
<dbReference type="STRING" id="564608.C1MKY5"/>
<dbReference type="eggNOG" id="ENOG502QVAW">
    <property type="taxonomic scope" value="Eukaryota"/>
</dbReference>
<evidence type="ECO:0000259" key="2">
    <source>
        <dbReference type="Pfam" id="PF01789"/>
    </source>
</evidence>
<dbReference type="OMA" id="WSEITPY"/>
<reference evidence="3 4" key="1">
    <citation type="journal article" date="2009" name="Science">
        <title>Green evolution and dynamic adaptations revealed by genomes of the marine picoeukaryotes Micromonas.</title>
        <authorList>
            <person name="Worden A.Z."/>
            <person name="Lee J.H."/>
            <person name="Mock T."/>
            <person name="Rouze P."/>
            <person name="Simmons M.P."/>
            <person name="Aerts A.L."/>
            <person name="Allen A.E."/>
            <person name="Cuvelier M.L."/>
            <person name="Derelle E."/>
            <person name="Everett M.V."/>
            <person name="Foulon E."/>
            <person name="Grimwood J."/>
            <person name="Gundlach H."/>
            <person name="Henrissat B."/>
            <person name="Napoli C."/>
            <person name="McDonald S.M."/>
            <person name="Parker M.S."/>
            <person name="Rombauts S."/>
            <person name="Salamov A."/>
            <person name="Von Dassow P."/>
            <person name="Badger J.H."/>
            <person name="Coutinho P.M."/>
            <person name="Demir E."/>
            <person name="Dubchak I."/>
            <person name="Gentemann C."/>
            <person name="Eikrem W."/>
            <person name="Gready J.E."/>
            <person name="John U."/>
            <person name="Lanier W."/>
            <person name="Lindquist E.A."/>
            <person name="Lucas S."/>
            <person name="Mayer K.F."/>
            <person name="Moreau H."/>
            <person name="Not F."/>
            <person name="Otillar R."/>
            <person name="Panaud O."/>
            <person name="Pangilinan J."/>
            <person name="Paulsen I."/>
            <person name="Piegu B."/>
            <person name="Poliakov A."/>
            <person name="Robbens S."/>
            <person name="Schmutz J."/>
            <person name="Toulza E."/>
            <person name="Wyss T."/>
            <person name="Zelensky A."/>
            <person name="Zhou K."/>
            <person name="Armbrust E.V."/>
            <person name="Bhattacharya D."/>
            <person name="Goodenough U.W."/>
            <person name="Van de Peer Y."/>
            <person name="Grigoriev I.V."/>
        </authorList>
    </citation>
    <scope>NUCLEOTIDE SEQUENCE [LARGE SCALE GENOMIC DNA]</scope>
    <source>
        <strain evidence="3 4">CCMP1545</strain>
    </source>
</reference>
<evidence type="ECO:0000313" key="4">
    <source>
        <dbReference type="Proteomes" id="UP000001876"/>
    </source>
</evidence>
<protein>
    <submittedName>
        <fullName evidence="3">Predicted protein</fullName>
    </submittedName>
</protein>
<dbReference type="KEGG" id="mpp:MICPUCDRAFT_45276"/>
<gene>
    <name evidence="3" type="ORF">MICPUCDRAFT_45276</name>
</gene>
<dbReference type="Pfam" id="PF01789">
    <property type="entry name" value="PsbP"/>
    <property type="match status" value="1"/>
</dbReference>
<organism evidence="4">
    <name type="scientific">Micromonas pusilla (strain CCMP1545)</name>
    <name type="common">Picoplanktonic green alga</name>
    <dbReference type="NCBI Taxonomy" id="564608"/>
    <lineage>
        <taxon>Eukaryota</taxon>
        <taxon>Viridiplantae</taxon>
        <taxon>Chlorophyta</taxon>
        <taxon>Mamiellophyceae</taxon>
        <taxon>Mamiellales</taxon>
        <taxon>Mamiellaceae</taxon>
        <taxon>Micromonas</taxon>
    </lineage>
</organism>
<dbReference type="PANTHER" id="PTHR31407:SF38">
    <property type="entry name" value="PSBP DOMAIN-CONTAINING PROTEIN 4, CHLOROPLASTIC"/>
    <property type="match status" value="1"/>
</dbReference>
<dbReference type="SUPFAM" id="SSF55724">
    <property type="entry name" value="Mog1p/PsbP-like"/>
    <property type="match status" value="1"/>
</dbReference>
<dbReference type="PANTHER" id="PTHR31407">
    <property type="match status" value="1"/>
</dbReference>
<dbReference type="RefSeq" id="XP_003056466.1">
    <property type="nucleotide sequence ID" value="XM_003056420.1"/>
</dbReference>
<dbReference type="Gene3D" id="3.40.1000.10">
    <property type="entry name" value="Mog1/PsbP, alpha/beta/alpha sandwich"/>
    <property type="match status" value="1"/>
</dbReference>
<dbReference type="GO" id="GO:0015979">
    <property type="term" value="P:photosynthesis"/>
    <property type="evidence" value="ECO:0007669"/>
    <property type="project" value="InterPro"/>
</dbReference>
<dbReference type="GO" id="GO:0019898">
    <property type="term" value="C:extrinsic component of membrane"/>
    <property type="evidence" value="ECO:0007669"/>
    <property type="project" value="InterPro"/>
</dbReference>
<name>C1MKY5_MICPC</name>
<dbReference type="Proteomes" id="UP000001876">
    <property type="component" value="Unassembled WGS sequence"/>
</dbReference>
<dbReference type="EMBL" id="GG663736">
    <property type="protein sequence ID" value="EEH59842.1"/>
    <property type="molecule type" value="Genomic_DNA"/>
</dbReference>
<proteinExistence type="predicted"/>
<feature type="domain" description="PsbP C-terminal" evidence="2">
    <location>
        <begin position="42"/>
        <end position="180"/>
    </location>
</feature>
<feature type="region of interest" description="Disordered" evidence="1">
    <location>
        <begin position="1"/>
        <end position="21"/>
    </location>
</feature>
<evidence type="ECO:0000313" key="3">
    <source>
        <dbReference type="EMBL" id="EEH59842.1"/>
    </source>
</evidence>
<dbReference type="AlphaFoldDB" id="C1MKY5"/>
<dbReference type="GeneID" id="9681542"/>
<dbReference type="GO" id="GO:0005509">
    <property type="term" value="F:calcium ion binding"/>
    <property type="evidence" value="ECO:0007669"/>
    <property type="project" value="InterPro"/>
</dbReference>
<dbReference type="InterPro" id="IPR016123">
    <property type="entry name" value="Mog1/PsbP_a/b/a-sand"/>
</dbReference>
<accession>C1MKY5</accession>
<dbReference type="GO" id="GO:0009654">
    <property type="term" value="C:photosystem II oxygen evolving complex"/>
    <property type="evidence" value="ECO:0007669"/>
    <property type="project" value="InterPro"/>
</dbReference>
<keyword evidence="4" id="KW-1185">Reference proteome</keyword>
<sequence>MGMTAGRVPGLSPTDTNGIRRYYRPEGKSGGHGVGWTEITPYTFDVYEGWEEVPVSIADPGGTEIDARFNSDLDGGLKIVLAPVLQGENPGIEELIPIDRFMSGFGPELTQNPVEADDIIDVSTDVRSGLKYYNFELRNHTLVAATVWKKRVFIMCLQAPPRLWRNSAEKLRKTMKSFTVLTELS</sequence>